<reference evidence="1" key="1">
    <citation type="submission" date="2020-04" db="EMBL/GenBank/DDBJ databases">
        <authorList>
            <person name="Chiriac C."/>
            <person name="Salcher M."/>
            <person name="Ghai R."/>
            <person name="Kavagutti S V."/>
        </authorList>
    </citation>
    <scope>NUCLEOTIDE SEQUENCE</scope>
</reference>
<proteinExistence type="predicted"/>
<name>A0A6J5NH79_9CAUD</name>
<accession>A0A6J5NH79</accession>
<evidence type="ECO:0000313" key="1">
    <source>
        <dbReference type="EMBL" id="CAB4158619.1"/>
    </source>
</evidence>
<protein>
    <recommendedName>
        <fullName evidence="2">HK97 gp10 family phage protein</fullName>
    </recommendedName>
</protein>
<gene>
    <name evidence="1" type="ORF">UFOVP711_14</name>
</gene>
<dbReference type="EMBL" id="LR796677">
    <property type="protein sequence ID" value="CAB4158619.1"/>
    <property type="molecule type" value="Genomic_DNA"/>
</dbReference>
<sequence length="136" mass="14829">MATIHGIEKLLGALRALEHDTVAVVGRALYEEALDVAQKADLLVPYDSGNLARSQVVHHPKKAGNNVHVDITYGGVATPYAQVQHENLDFFHPSKASGLPPNGRQAKYLEQPAREALIGLQYRLGIRIEAIARGFI</sequence>
<organism evidence="1">
    <name type="scientific">uncultured Caudovirales phage</name>
    <dbReference type="NCBI Taxonomy" id="2100421"/>
    <lineage>
        <taxon>Viruses</taxon>
        <taxon>Duplodnaviria</taxon>
        <taxon>Heunggongvirae</taxon>
        <taxon>Uroviricota</taxon>
        <taxon>Caudoviricetes</taxon>
        <taxon>Peduoviridae</taxon>
        <taxon>Maltschvirus</taxon>
        <taxon>Maltschvirus maltsch</taxon>
    </lineage>
</organism>
<evidence type="ECO:0008006" key="2">
    <source>
        <dbReference type="Google" id="ProtNLM"/>
    </source>
</evidence>